<comment type="caution">
    <text evidence="7">The sequence shown here is derived from an EMBL/GenBank/DDBJ whole genome shotgun (WGS) entry which is preliminary data.</text>
</comment>
<dbReference type="InterPro" id="IPR029056">
    <property type="entry name" value="Ribokinase-like"/>
</dbReference>
<evidence type="ECO:0000313" key="7">
    <source>
        <dbReference type="EMBL" id="HIQ97587.1"/>
    </source>
</evidence>
<keyword evidence="3" id="KW-0547">Nucleotide-binding</keyword>
<dbReference type="AlphaFoldDB" id="A0A9D0ZXV8"/>
<dbReference type="Gene3D" id="3.40.1190.20">
    <property type="match status" value="1"/>
</dbReference>
<comment type="similarity">
    <text evidence="1">Belongs to the carbohydrate kinase PfkB family.</text>
</comment>
<evidence type="ECO:0000256" key="2">
    <source>
        <dbReference type="ARBA" id="ARBA00022679"/>
    </source>
</evidence>
<evidence type="ECO:0000259" key="6">
    <source>
        <dbReference type="Pfam" id="PF00294"/>
    </source>
</evidence>
<accession>A0A9D0ZXV8</accession>
<evidence type="ECO:0000256" key="1">
    <source>
        <dbReference type="ARBA" id="ARBA00010688"/>
    </source>
</evidence>
<dbReference type="CDD" id="cd01167">
    <property type="entry name" value="bac_FRK"/>
    <property type="match status" value="1"/>
</dbReference>
<dbReference type="GO" id="GO:0005524">
    <property type="term" value="F:ATP binding"/>
    <property type="evidence" value="ECO:0007669"/>
    <property type="project" value="UniProtKB-KW"/>
</dbReference>
<dbReference type="PANTHER" id="PTHR43085:SF1">
    <property type="entry name" value="PSEUDOURIDINE KINASE-RELATED"/>
    <property type="match status" value="1"/>
</dbReference>
<protein>
    <submittedName>
        <fullName evidence="7">Carbohydrate kinase</fullName>
    </submittedName>
</protein>
<dbReference type="InterPro" id="IPR050306">
    <property type="entry name" value="PfkB_Carbo_kinase"/>
</dbReference>
<dbReference type="Pfam" id="PF00294">
    <property type="entry name" value="PfkB"/>
    <property type="match status" value="1"/>
</dbReference>
<keyword evidence="2" id="KW-0808">Transferase</keyword>
<gene>
    <name evidence="7" type="ORF">IAB26_13645</name>
</gene>
<evidence type="ECO:0000256" key="4">
    <source>
        <dbReference type="ARBA" id="ARBA00022777"/>
    </source>
</evidence>
<feature type="domain" description="Carbohydrate kinase PfkB" evidence="6">
    <location>
        <begin position="3"/>
        <end position="300"/>
    </location>
</feature>
<reference evidence="7" key="1">
    <citation type="submission" date="2020-10" db="EMBL/GenBank/DDBJ databases">
        <authorList>
            <person name="Gilroy R."/>
        </authorList>
    </citation>
    <scope>NUCLEOTIDE SEQUENCE</scope>
    <source>
        <strain evidence="7">ChiSjej3B21-11622</strain>
    </source>
</reference>
<evidence type="ECO:0000256" key="5">
    <source>
        <dbReference type="ARBA" id="ARBA00022840"/>
    </source>
</evidence>
<name>A0A9D0ZXV8_9FIRM</name>
<reference evidence="7" key="2">
    <citation type="journal article" date="2021" name="PeerJ">
        <title>Extensive microbial diversity within the chicken gut microbiome revealed by metagenomics and culture.</title>
        <authorList>
            <person name="Gilroy R."/>
            <person name="Ravi A."/>
            <person name="Getino M."/>
            <person name="Pursley I."/>
            <person name="Horton D.L."/>
            <person name="Alikhan N.F."/>
            <person name="Baker D."/>
            <person name="Gharbi K."/>
            <person name="Hall N."/>
            <person name="Watson M."/>
            <person name="Adriaenssens E.M."/>
            <person name="Foster-Nyarko E."/>
            <person name="Jarju S."/>
            <person name="Secka A."/>
            <person name="Antonio M."/>
            <person name="Oren A."/>
            <person name="Chaudhuri R.R."/>
            <person name="La Ragione R."/>
            <person name="Hildebrand F."/>
            <person name="Pallen M.J."/>
        </authorList>
    </citation>
    <scope>NUCLEOTIDE SEQUENCE</scope>
    <source>
        <strain evidence="7">ChiSjej3B21-11622</strain>
    </source>
</reference>
<dbReference type="Proteomes" id="UP000886886">
    <property type="component" value="Unassembled WGS sequence"/>
</dbReference>
<keyword evidence="5" id="KW-0067">ATP-binding</keyword>
<organism evidence="7 8">
    <name type="scientific">Candidatus Limivivens merdigallinarum</name>
    <dbReference type="NCBI Taxonomy" id="2840859"/>
    <lineage>
        <taxon>Bacteria</taxon>
        <taxon>Bacillati</taxon>
        <taxon>Bacillota</taxon>
        <taxon>Clostridia</taxon>
        <taxon>Lachnospirales</taxon>
        <taxon>Lachnospiraceae</taxon>
        <taxon>Lachnospiraceae incertae sedis</taxon>
        <taxon>Candidatus Limivivens</taxon>
    </lineage>
</organism>
<dbReference type="GO" id="GO:0016301">
    <property type="term" value="F:kinase activity"/>
    <property type="evidence" value="ECO:0007669"/>
    <property type="project" value="UniProtKB-KW"/>
</dbReference>
<evidence type="ECO:0000256" key="3">
    <source>
        <dbReference type="ARBA" id="ARBA00022741"/>
    </source>
</evidence>
<dbReference type="InterPro" id="IPR011611">
    <property type="entry name" value="PfkB_dom"/>
</dbReference>
<evidence type="ECO:0000313" key="8">
    <source>
        <dbReference type="Proteomes" id="UP000886886"/>
    </source>
</evidence>
<keyword evidence="4 7" id="KW-0418">Kinase</keyword>
<dbReference type="InterPro" id="IPR002139">
    <property type="entry name" value="Ribo/fructo_kinase"/>
</dbReference>
<proteinExistence type="inferred from homology"/>
<dbReference type="PRINTS" id="PR00990">
    <property type="entry name" value="RIBOKINASE"/>
</dbReference>
<dbReference type="EMBL" id="DVFT01000200">
    <property type="protein sequence ID" value="HIQ97587.1"/>
    <property type="molecule type" value="Genomic_DNA"/>
</dbReference>
<sequence length="313" mass="34307">MDVISIGEMLIDFTPGKEPHSYIRNPGGAPANAVIAMARNGLSTGFIGRLGDDDFGRFLKETLEADRVKVLCPELMKEAITTMAFVTLYENGERSFTFARKPGADMLLSEEDVKEEDIRSCRLVHAGSVNMTKEPARGADTKALRLAHEMGKLVSFDVNFRDTLWESEADCKAVVDEILDYVDFLKISEEELYFVGGEENIPAFMKEHGISVVIETLGADGARYFYDGKSGMIPGHKVKAVDATGAGDAFWGGFLSKILLSGVEKKEELTEEIVREALRYGNASGGLCVQKMGGIPALPTREEIEAFLESTSR</sequence>
<dbReference type="SUPFAM" id="SSF53613">
    <property type="entry name" value="Ribokinase-like"/>
    <property type="match status" value="1"/>
</dbReference>
<dbReference type="PANTHER" id="PTHR43085">
    <property type="entry name" value="HEXOKINASE FAMILY MEMBER"/>
    <property type="match status" value="1"/>
</dbReference>